<feature type="non-terminal residue" evidence="4">
    <location>
        <position position="315"/>
    </location>
</feature>
<dbReference type="OrthoDB" id="7130006at2759"/>
<dbReference type="InterPro" id="IPR000073">
    <property type="entry name" value="AB_hydrolase_1"/>
</dbReference>
<reference evidence="4 5" key="1">
    <citation type="journal article" date="2013" name="BMC Genomics">
        <title>The miniature genome of a carnivorous plant Genlisea aurea contains a low number of genes and short non-coding sequences.</title>
        <authorList>
            <person name="Leushkin E.V."/>
            <person name="Sutormin R.A."/>
            <person name="Nabieva E.R."/>
            <person name="Penin A.A."/>
            <person name="Kondrashov A.S."/>
            <person name="Logacheva M.D."/>
        </authorList>
    </citation>
    <scope>NUCLEOTIDE SEQUENCE [LARGE SCALE GENOMIC DNA]</scope>
</reference>
<dbReference type="PANTHER" id="PTHR43329">
    <property type="entry name" value="EPOXIDE HYDROLASE"/>
    <property type="match status" value="1"/>
</dbReference>
<evidence type="ECO:0000313" key="4">
    <source>
        <dbReference type="EMBL" id="EPS69018.1"/>
    </source>
</evidence>
<dbReference type="InterPro" id="IPR029058">
    <property type="entry name" value="AB_hydrolase_fold"/>
</dbReference>
<comment type="caution">
    <text evidence="4">The sequence shown here is derived from an EMBL/GenBank/DDBJ whole genome shotgun (WGS) entry which is preliminary data.</text>
</comment>
<organism evidence="4 5">
    <name type="scientific">Genlisea aurea</name>
    <dbReference type="NCBI Taxonomy" id="192259"/>
    <lineage>
        <taxon>Eukaryota</taxon>
        <taxon>Viridiplantae</taxon>
        <taxon>Streptophyta</taxon>
        <taxon>Embryophyta</taxon>
        <taxon>Tracheophyta</taxon>
        <taxon>Spermatophyta</taxon>
        <taxon>Magnoliopsida</taxon>
        <taxon>eudicotyledons</taxon>
        <taxon>Gunneridae</taxon>
        <taxon>Pentapetalae</taxon>
        <taxon>asterids</taxon>
        <taxon>lamiids</taxon>
        <taxon>Lamiales</taxon>
        <taxon>Lentibulariaceae</taxon>
        <taxon>Genlisea</taxon>
    </lineage>
</organism>
<evidence type="ECO:0000259" key="3">
    <source>
        <dbReference type="Pfam" id="PF00561"/>
    </source>
</evidence>
<dbReference type="InterPro" id="IPR000639">
    <property type="entry name" value="Epox_hydrolase-like"/>
</dbReference>
<dbReference type="PRINTS" id="PR00412">
    <property type="entry name" value="EPOXHYDRLASE"/>
</dbReference>
<comment type="similarity">
    <text evidence="2">Belongs to the AB hydrolase superfamily. Epoxide hydrolase family.</text>
</comment>
<accession>S8E056</accession>
<protein>
    <submittedName>
        <fullName evidence="4">Epoxide hydrolase</fullName>
    </submittedName>
</protein>
<dbReference type="Pfam" id="PF00561">
    <property type="entry name" value="Abhydrolase_1"/>
    <property type="match status" value="1"/>
</dbReference>
<gene>
    <name evidence="4" type="ORF">M569_05750</name>
</gene>
<feature type="non-terminal residue" evidence="4">
    <location>
        <position position="1"/>
    </location>
</feature>
<dbReference type="GO" id="GO:0016787">
    <property type="term" value="F:hydrolase activity"/>
    <property type="evidence" value="ECO:0007669"/>
    <property type="project" value="UniProtKB-KW"/>
</dbReference>
<dbReference type="SUPFAM" id="SSF53474">
    <property type="entry name" value="alpha/beta-Hydrolases"/>
    <property type="match status" value="1"/>
</dbReference>
<dbReference type="AlphaFoldDB" id="S8E056"/>
<evidence type="ECO:0000313" key="5">
    <source>
        <dbReference type="Proteomes" id="UP000015453"/>
    </source>
</evidence>
<dbReference type="Proteomes" id="UP000015453">
    <property type="component" value="Unassembled WGS sequence"/>
</dbReference>
<evidence type="ECO:0000256" key="1">
    <source>
        <dbReference type="ARBA" id="ARBA00022801"/>
    </source>
</evidence>
<feature type="domain" description="AB hydrolase-1" evidence="3">
    <location>
        <begin position="22"/>
        <end position="299"/>
    </location>
</feature>
<dbReference type="Gene3D" id="3.40.50.1820">
    <property type="entry name" value="alpha/beta hydrolase"/>
    <property type="match status" value="1"/>
</dbReference>
<name>S8E056_9LAMI</name>
<keyword evidence="5" id="KW-1185">Reference proteome</keyword>
<dbReference type="PRINTS" id="PR00111">
    <property type="entry name" value="ABHYDROLASE"/>
</dbReference>
<evidence type="ECO:0000256" key="2">
    <source>
        <dbReference type="ARBA" id="ARBA00038334"/>
    </source>
</evidence>
<sequence>IQHSFVDVRGLRIHIAEIGTGPAVVFVHGFPEIWYSWRYQMMAASAAGFRAIAPDLRGYGLSEQPPDPEKTAFKDFADDLLVLLDEFNLRRISLVGKDFGARIVYHFALLHPERLSAVATVGSPFRPPEAAATFSSNSMCDDLPKGLYIFRWQASRRAEKDFARFDVTTVIKNIYILFSGRDLPAAASEDQEIMDLVDPSTPLPSWFTQRDLAHYSSHYLKSGFQTALQVPYRALSEGYDGVDEMKIKVPGLLIMGEKDYSMKFPGIEDYVRTGGVEKYFVSGLEVHLLPDGTHFSQEQFPDRVNHLLLAFLSKH</sequence>
<keyword evidence="1 4" id="KW-0378">Hydrolase</keyword>
<dbReference type="EMBL" id="AUSU01002324">
    <property type="protein sequence ID" value="EPS69018.1"/>
    <property type="molecule type" value="Genomic_DNA"/>
</dbReference>
<proteinExistence type="inferred from homology"/>